<protein>
    <recommendedName>
        <fullName evidence="3">BTB domain-containing protein</fullName>
    </recommendedName>
</protein>
<accession>A0A6G1H3A6</accession>
<evidence type="ECO:0000313" key="1">
    <source>
        <dbReference type="EMBL" id="KAF1987635.1"/>
    </source>
</evidence>
<proteinExistence type="predicted"/>
<evidence type="ECO:0000313" key="2">
    <source>
        <dbReference type="Proteomes" id="UP000800041"/>
    </source>
</evidence>
<name>A0A6G1H3A6_9PEZI</name>
<dbReference type="EMBL" id="ML977151">
    <property type="protein sequence ID" value="KAF1987635.1"/>
    <property type="molecule type" value="Genomic_DNA"/>
</dbReference>
<organism evidence="1 2">
    <name type="scientific">Aulographum hederae CBS 113979</name>
    <dbReference type="NCBI Taxonomy" id="1176131"/>
    <lineage>
        <taxon>Eukaryota</taxon>
        <taxon>Fungi</taxon>
        <taxon>Dikarya</taxon>
        <taxon>Ascomycota</taxon>
        <taxon>Pezizomycotina</taxon>
        <taxon>Dothideomycetes</taxon>
        <taxon>Pleosporomycetidae</taxon>
        <taxon>Aulographales</taxon>
        <taxon>Aulographaceae</taxon>
    </lineage>
</organism>
<dbReference type="Proteomes" id="UP000800041">
    <property type="component" value="Unassembled WGS sequence"/>
</dbReference>
<gene>
    <name evidence="1" type="ORF">K402DRAFT_42971</name>
</gene>
<keyword evidence="2" id="KW-1185">Reference proteome</keyword>
<dbReference type="AlphaFoldDB" id="A0A6G1H3A6"/>
<sequence length="249" mass="28340">MFNLRRIYSLVMNPQTQALQPNQQPQPYRLQEILPSIFGQINSSVFPIRITTNAMGHITTWTVPRALLYRNSLFVPGLLSHPPLDLLPNSDTFEIERRSFFGYAPELLMHWLSTGLVFPTPHDVDREWHLVDELWELAKVGVMIADAGLFNACVRVLLQHGERCSAHLHVVAREVYEVTAPRGRGKELRLVVARAIAKESLAQPREVPPEVPLVAALRECPGLLTEVFTQIGRLTRPNAWDDDGQYYMK</sequence>
<reference evidence="1" key="1">
    <citation type="journal article" date="2020" name="Stud. Mycol.">
        <title>101 Dothideomycetes genomes: a test case for predicting lifestyles and emergence of pathogens.</title>
        <authorList>
            <person name="Haridas S."/>
            <person name="Albert R."/>
            <person name="Binder M."/>
            <person name="Bloem J."/>
            <person name="Labutti K."/>
            <person name="Salamov A."/>
            <person name="Andreopoulos B."/>
            <person name="Baker S."/>
            <person name="Barry K."/>
            <person name="Bills G."/>
            <person name="Bluhm B."/>
            <person name="Cannon C."/>
            <person name="Castanera R."/>
            <person name="Culley D."/>
            <person name="Daum C."/>
            <person name="Ezra D."/>
            <person name="Gonzalez J."/>
            <person name="Henrissat B."/>
            <person name="Kuo A."/>
            <person name="Liang C."/>
            <person name="Lipzen A."/>
            <person name="Lutzoni F."/>
            <person name="Magnuson J."/>
            <person name="Mondo S."/>
            <person name="Nolan M."/>
            <person name="Ohm R."/>
            <person name="Pangilinan J."/>
            <person name="Park H.-J."/>
            <person name="Ramirez L."/>
            <person name="Alfaro M."/>
            <person name="Sun H."/>
            <person name="Tritt A."/>
            <person name="Yoshinaga Y."/>
            <person name="Zwiers L.-H."/>
            <person name="Turgeon B."/>
            <person name="Goodwin S."/>
            <person name="Spatafora J."/>
            <person name="Crous P."/>
            <person name="Grigoriev I."/>
        </authorList>
    </citation>
    <scope>NUCLEOTIDE SEQUENCE</scope>
    <source>
        <strain evidence="1">CBS 113979</strain>
    </source>
</reference>
<evidence type="ECO:0008006" key="3">
    <source>
        <dbReference type="Google" id="ProtNLM"/>
    </source>
</evidence>